<reference evidence="1 2" key="1">
    <citation type="journal article" date="2009" name="PLoS Genet.">
        <title>Genomic analysis of the basal lineage fungus Rhizopus oryzae reveals a whole-genome duplication.</title>
        <authorList>
            <person name="Ma L.-J."/>
            <person name="Ibrahim A.S."/>
            <person name="Skory C."/>
            <person name="Grabherr M.G."/>
            <person name="Burger G."/>
            <person name="Butler M."/>
            <person name="Elias M."/>
            <person name="Idnurm A."/>
            <person name="Lang B.F."/>
            <person name="Sone T."/>
            <person name="Abe A."/>
            <person name="Calvo S.E."/>
            <person name="Corrochano L.M."/>
            <person name="Engels R."/>
            <person name="Fu J."/>
            <person name="Hansberg W."/>
            <person name="Kim J.-M."/>
            <person name="Kodira C.D."/>
            <person name="Koehrsen M.J."/>
            <person name="Liu B."/>
            <person name="Miranda-Saavedra D."/>
            <person name="O'Leary S."/>
            <person name="Ortiz-Castellanos L."/>
            <person name="Poulter R."/>
            <person name="Rodriguez-Romero J."/>
            <person name="Ruiz-Herrera J."/>
            <person name="Shen Y.-Q."/>
            <person name="Zeng Q."/>
            <person name="Galagan J."/>
            <person name="Birren B.W."/>
            <person name="Cuomo C.A."/>
            <person name="Wickes B.L."/>
        </authorList>
    </citation>
    <scope>NUCLEOTIDE SEQUENCE [LARGE SCALE GENOMIC DNA]</scope>
    <source>
        <strain evidence="2">RA 99-880 / ATCC MYA-4621 / FGSC 9543 / NRRL 43880</strain>
    </source>
</reference>
<evidence type="ECO:0000313" key="2">
    <source>
        <dbReference type="Proteomes" id="UP000009138"/>
    </source>
</evidence>
<sequence>MAHLQFDCRACFLLCQQNVIDKHTNRCLYETYSGLKNDVTGSNLPAAIRKIFRELVNVLSYDWGYE</sequence>
<name>I1BII9_RHIO9</name>
<dbReference type="RefSeq" id="XP_067511415.1">
    <property type="nucleotide sequence ID" value="XM_067655314.1"/>
</dbReference>
<dbReference type="InParanoid" id="I1BII9"/>
<protein>
    <submittedName>
        <fullName evidence="1">Uncharacterized protein</fullName>
    </submittedName>
</protein>
<dbReference type="VEuPathDB" id="FungiDB:RO3G_00723"/>
<evidence type="ECO:0000313" key="1">
    <source>
        <dbReference type="EMBL" id="EIE76019.1"/>
    </source>
</evidence>
<proteinExistence type="predicted"/>
<dbReference type="GeneID" id="93607695"/>
<dbReference type="EMBL" id="CH476732">
    <property type="protein sequence ID" value="EIE76019.1"/>
    <property type="molecule type" value="Genomic_DNA"/>
</dbReference>
<dbReference type="Proteomes" id="UP000009138">
    <property type="component" value="Unassembled WGS sequence"/>
</dbReference>
<keyword evidence="2" id="KW-1185">Reference proteome</keyword>
<organism evidence="1 2">
    <name type="scientific">Rhizopus delemar (strain RA 99-880 / ATCC MYA-4621 / FGSC 9543 / NRRL 43880)</name>
    <name type="common">Mucormycosis agent</name>
    <name type="synonym">Rhizopus arrhizus var. delemar</name>
    <dbReference type="NCBI Taxonomy" id="246409"/>
    <lineage>
        <taxon>Eukaryota</taxon>
        <taxon>Fungi</taxon>
        <taxon>Fungi incertae sedis</taxon>
        <taxon>Mucoromycota</taxon>
        <taxon>Mucoromycotina</taxon>
        <taxon>Mucoromycetes</taxon>
        <taxon>Mucorales</taxon>
        <taxon>Mucorineae</taxon>
        <taxon>Rhizopodaceae</taxon>
        <taxon>Rhizopus</taxon>
    </lineage>
</organism>
<gene>
    <name evidence="1" type="ORF">RO3G_00723</name>
</gene>
<dbReference type="AlphaFoldDB" id="I1BII9"/>
<accession>I1BII9</accession>